<dbReference type="Gene3D" id="3.40.190.10">
    <property type="entry name" value="Periplasmic binding protein-like II"/>
    <property type="match status" value="2"/>
</dbReference>
<comment type="similarity">
    <text evidence="1">Belongs to the bacterial solute-binding protein 1 family.</text>
</comment>
<dbReference type="EMBL" id="JBHSKF010000026">
    <property type="protein sequence ID" value="MFC5291311.1"/>
    <property type="molecule type" value="Genomic_DNA"/>
</dbReference>
<proteinExistence type="inferred from homology"/>
<dbReference type="PROSITE" id="PS51257">
    <property type="entry name" value="PROKAR_LIPOPROTEIN"/>
    <property type="match status" value="1"/>
</dbReference>
<evidence type="ECO:0000256" key="1">
    <source>
        <dbReference type="ARBA" id="ARBA00008520"/>
    </source>
</evidence>
<dbReference type="PIRSF" id="PIRSF002825">
    <property type="entry name" value="CfbpA"/>
    <property type="match status" value="1"/>
</dbReference>
<dbReference type="PANTHER" id="PTHR30006">
    <property type="entry name" value="THIAMINE-BINDING PERIPLASMIC PROTEIN-RELATED"/>
    <property type="match status" value="1"/>
</dbReference>
<keyword evidence="2" id="KW-0406">Ion transport</keyword>
<keyword evidence="2" id="KW-0813">Transport</keyword>
<protein>
    <submittedName>
        <fullName evidence="4">Iron ABC transporter substrate-binding protein</fullName>
    </submittedName>
</protein>
<evidence type="ECO:0000313" key="4">
    <source>
        <dbReference type="EMBL" id="MFC5291311.1"/>
    </source>
</evidence>
<evidence type="ECO:0000313" key="5">
    <source>
        <dbReference type="Proteomes" id="UP001596157"/>
    </source>
</evidence>
<comment type="caution">
    <text evidence="4">The sequence shown here is derived from an EMBL/GenBank/DDBJ whole genome shotgun (WGS) entry which is preliminary data.</text>
</comment>
<keyword evidence="2" id="KW-0410">Iron transport</keyword>
<reference evidence="5" key="1">
    <citation type="journal article" date="2019" name="Int. J. Syst. Evol. Microbiol.">
        <title>The Global Catalogue of Microorganisms (GCM) 10K type strain sequencing project: providing services to taxonomists for standard genome sequencing and annotation.</title>
        <authorList>
            <consortium name="The Broad Institute Genomics Platform"/>
            <consortium name="The Broad Institute Genome Sequencing Center for Infectious Disease"/>
            <person name="Wu L."/>
            <person name="Ma J."/>
        </authorList>
    </citation>
    <scope>NUCLEOTIDE SEQUENCE [LARGE SCALE GENOMIC DNA]</scope>
    <source>
        <strain evidence="5">CCUG 59778</strain>
    </source>
</reference>
<dbReference type="SUPFAM" id="SSF53850">
    <property type="entry name" value="Periplasmic binding protein-like II"/>
    <property type="match status" value="1"/>
</dbReference>
<dbReference type="PANTHER" id="PTHR30006:SF15">
    <property type="entry name" value="IRON-UTILIZATION PERIPLASMIC PROTEIN"/>
    <property type="match status" value="1"/>
</dbReference>
<keyword evidence="5" id="KW-1185">Reference proteome</keyword>
<accession>A0ABW0EXA9</accession>
<dbReference type="Pfam" id="PF13343">
    <property type="entry name" value="SBP_bac_6"/>
    <property type="match status" value="1"/>
</dbReference>
<evidence type="ECO:0000256" key="3">
    <source>
        <dbReference type="ARBA" id="ARBA00022729"/>
    </source>
</evidence>
<dbReference type="RefSeq" id="WP_378251228.1">
    <property type="nucleotide sequence ID" value="NZ_JBHSKF010000026.1"/>
</dbReference>
<sequence>MARFGRGWVVPVVGVIAAGVVSCGSGDGEAGSAPSSGAAPASDKKVVVYSGRGEELVQPFFDQFTEKTGIAVEARYAGTSAMATQLLEEGDKSPAEVFFAQDAGALGAVAKAGLFSALPAEVTGQVPESYRAKSGEWVGVTARARVLVYNPDLVSADLPASVFDLTKPEWKGKVGVAPTNASFQAFVTAVRVQHGDDKAKEFLAGLAANEPQVRDGNAKIVEEVEAGTLAVGLVNHYYLGEIAKEQGKTPETMTAKLHFFPGGDSGAMVNVAGVGVLKKAAADPDARALLDYLLGPEGQKYFVEQTYEYPVVPGVTGPAYAPALDSLAIPPVDLNDIDDLAATVEIIKGSGLVP</sequence>
<name>A0ABW0EXA9_9PSEU</name>
<keyword evidence="3" id="KW-0732">Signal</keyword>
<dbReference type="InterPro" id="IPR026045">
    <property type="entry name" value="Ferric-bd"/>
</dbReference>
<organism evidence="4 5">
    <name type="scientific">Actinokineospora guangxiensis</name>
    <dbReference type="NCBI Taxonomy" id="1490288"/>
    <lineage>
        <taxon>Bacteria</taxon>
        <taxon>Bacillati</taxon>
        <taxon>Actinomycetota</taxon>
        <taxon>Actinomycetes</taxon>
        <taxon>Pseudonocardiales</taxon>
        <taxon>Pseudonocardiaceae</taxon>
        <taxon>Actinokineospora</taxon>
    </lineage>
</organism>
<evidence type="ECO:0000256" key="2">
    <source>
        <dbReference type="ARBA" id="ARBA00022496"/>
    </source>
</evidence>
<gene>
    <name evidence="4" type="ORF">ACFPM7_30040</name>
</gene>
<dbReference type="Proteomes" id="UP001596157">
    <property type="component" value="Unassembled WGS sequence"/>
</dbReference>
<keyword evidence="2" id="KW-0408">Iron</keyword>
<dbReference type="CDD" id="cd13543">
    <property type="entry name" value="PBP2_Fbp"/>
    <property type="match status" value="1"/>
</dbReference>